<organism evidence="1 2">
    <name type="scientific">Desulfosarcina ovata subsp. sediminis</name>
    <dbReference type="NCBI Taxonomy" id="885957"/>
    <lineage>
        <taxon>Bacteria</taxon>
        <taxon>Pseudomonadati</taxon>
        <taxon>Thermodesulfobacteriota</taxon>
        <taxon>Desulfobacteria</taxon>
        <taxon>Desulfobacterales</taxon>
        <taxon>Desulfosarcinaceae</taxon>
        <taxon>Desulfosarcina</taxon>
    </lineage>
</organism>
<accession>A0A5K7ZP35</accession>
<dbReference type="KEGG" id="dov:DSCO28_30510"/>
<dbReference type="RefSeq" id="WP_155312837.1">
    <property type="nucleotide sequence ID" value="NZ_AP021876.1"/>
</dbReference>
<dbReference type="EMBL" id="AP021876">
    <property type="protein sequence ID" value="BBO82485.1"/>
    <property type="molecule type" value="Genomic_DNA"/>
</dbReference>
<evidence type="ECO:0000313" key="2">
    <source>
        <dbReference type="Proteomes" id="UP000425960"/>
    </source>
</evidence>
<sequence length="111" mass="12263">MPAKKKVDGAKLIKLVESGKHQRDIMKEFKFNTPAQLKSHYLDALMKTGKAPEIKSGRGGTTANPSKEVLVSKRGSIVIPRTMIEEMEFSEGNKFSVRKTKSGISLKMVDA</sequence>
<dbReference type="Proteomes" id="UP000425960">
    <property type="component" value="Chromosome"/>
</dbReference>
<protein>
    <submittedName>
        <fullName evidence="1">Uncharacterized protein</fullName>
    </submittedName>
</protein>
<reference evidence="1 2" key="1">
    <citation type="submission" date="2019-11" db="EMBL/GenBank/DDBJ databases">
        <title>Comparative genomics of hydrocarbon-degrading Desulfosarcina strains.</title>
        <authorList>
            <person name="Watanabe M."/>
            <person name="Kojima H."/>
            <person name="Fukui M."/>
        </authorList>
    </citation>
    <scope>NUCLEOTIDE SEQUENCE [LARGE SCALE GENOMIC DNA]</scope>
    <source>
        <strain evidence="1 2">28bB2T</strain>
    </source>
</reference>
<dbReference type="AlphaFoldDB" id="A0A5K7ZP35"/>
<evidence type="ECO:0000313" key="1">
    <source>
        <dbReference type="EMBL" id="BBO82485.1"/>
    </source>
</evidence>
<proteinExistence type="predicted"/>
<gene>
    <name evidence="1" type="ORF">DSCO28_30510</name>
</gene>
<name>A0A5K7ZP35_9BACT</name>